<comment type="caution">
    <text evidence="2">The sequence shown here is derived from an EMBL/GenBank/DDBJ whole genome shotgun (WGS) entry which is preliminary data.</text>
</comment>
<reference evidence="2" key="1">
    <citation type="journal article" date="2023" name="Insect Mol. Biol.">
        <title>Genome sequencing provides insights into the evolution of gene families encoding plant cell wall-degrading enzymes in longhorned beetles.</title>
        <authorList>
            <person name="Shin N.R."/>
            <person name="Okamura Y."/>
            <person name="Kirsch R."/>
            <person name="Pauchet Y."/>
        </authorList>
    </citation>
    <scope>NUCLEOTIDE SEQUENCE</scope>
    <source>
        <strain evidence="2">RBIC_L_NR</strain>
    </source>
</reference>
<evidence type="ECO:0000313" key="2">
    <source>
        <dbReference type="EMBL" id="KAJ8928566.1"/>
    </source>
</evidence>
<keyword evidence="3" id="KW-1185">Reference proteome</keyword>
<dbReference type="PANTHER" id="PTHR47272:SF1">
    <property type="entry name" value="PIGGYBAC TRANSPOSABLE ELEMENT-DERIVED PROTEIN 3-LIKE"/>
    <property type="match status" value="1"/>
</dbReference>
<dbReference type="EMBL" id="JANEYF010005334">
    <property type="protein sequence ID" value="KAJ8928566.1"/>
    <property type="molecule type" value="Genomic_DNA"/>
</dbReference>
<gene>
    <name evidence="2" type="ORF">NQ314_018870</name>
</gene>
<sequence>MFVLSESTGIAYDFEFYTGKENKVITGEVDCGASSNFVVRLARSISKNVNYKLYFDNYFNGPKLQIFPAKVGILSVGTVRINRVPKIAMVEDKILSKRDRGAFEEKVSAYDNINISLVKWHDNKCVNLLSTYVGSQPTGKVKRWFSSEKMYKEITVPHVVTEYNIHMRGVDLLDSLNGLYRNKLRSKKWTFRILCHFIDMFVVEACFLYRRVALALPQERIPSLCLAEFKIEIAEGFSAVNR</sequence>
<dbReference type="InterPro" id="IPR029526">
    <property type="entry name" value="PGBD"/>
</dbReference>
<dbReference type="Proteomes" id="UP001162156">
    <property type="component" value="Unassembled WGS sequence"/>
</dbReference>
<proteinExistence type="predicted"/>
<dbReference type="PANTHER" id="PTHR47272">
    <property type="entry name" value="DDE_TNP_1_7 DOMAIN-CONTAINING PROTEIN"/>
    <property type="match status" value="1"/>
</dbReference>
<dbReference type="Pfam" id="PF13843">
    <property type="entry name" value="DDE_Tnp_1_7"/>
    <property type="match status" value="1"/>
</dbReference>
<organism evidence="2 3">
    <name type="scientific">Rhamnusium bicolor</name>
    <dbReference type="NCBI Taxonomy" id="1586634"/>
    <lineage>
        <taxon>Eukaryota</taxon>
        <taxon>Metazoa</taxon>
        <taxon>Ecdysozoa</taxon>
        <taxon>Arthropoda</taxon>
        <taxon>Hexapoda</taxon>
        <taxon>Insecta</taxon>
        <taxon>Pterygota</taxon>
        <taxon>Neoptera</taxon>
        <taxon>Endopterygota</taxon>
        <taxon>Coleoptera</taxon>
        <taxon>Polyphaga</taxon>
        <taxon>Cucujiformia</taxon>
        <taxon>Chrysomeloidea</taxon>
        <taxon>Cerambycidae</taxon>
        <taxon>Lepturinae</taxon>
        <taxon>Rhagiini</taxon>
        <taxon>Rhamnusium</taxon>
    </lineage>
</organism>
<protein>
    <recommendedName>
        <fullName evidence="1">PiggyBac transposable element-derived protein domain-containing protein</fullName>
    </recommendedName>
</protein>
<evidence type="ECO:0000313" key="3">
    <source>
        <dbReference type="Proteomes" id="UP001162156"/>
    </source>
</evidence>
<name>A0AAV8WQY6_9CUCU</name>
<evidence type="ECO:0000259" key="1">
    <source>
        <dbReference type="Pfam" id="PF13843"/>
    </source>
</evidence>
<dbReference type="AlphaFoldDB" id="A0AAV8WQY6"/>
<accession>A0AAV8WQY6</accession>
<feature type="domain" description="PiggyBac transposable element-derived protein" evidence="1">
    <location>
        <begin position="2"/>
        <end position="203"/>
    </location>
</feature>